<gene>
    <name evidence="1" type="ORF">BD289DRAFT_481286</name>
</gene>
<dbReference type="SUPFAM" id="SSF53474">
    <property type="entry name" value="alpha/beta-Hydrolases"/>
    <property type="match status" value="1"/>
</dbReference>
<evidence type="ECO:0000313" key="2">
    <source>
        <dbReference type="Proteomes" id="UP000241462"/>
    </source>
</evidence>
<evidence type="ECO:0000313" key="1">
    <source>
        <dbReference type="EMBL" id="PSR92046.1"/>
    </source>
</evidence>
<organism evidence="1 2">
    <name type="scientific">Coniella lustricola</name>
    <dbReference type="NCBI Taxonomy" id="2025994"/>
    <lineage>
        <taxon>Eukaryota</taxon>
        <taxon>Fungi</taxon>
        <taxon>Dikarya</taxon>
        <taxon>Ascomycota</taxon>
        <taxon>Pezizomycotina</taxon>
        <taxon>Sordariomycetes</taxon>
        <taxon>Sordariomycetidae</taxon>
        <taxon>Diaporthales</taxon>
        <taxon>Schizoparmaceae</taxon>
        <taxon>Coniella</taxon>
    </lineage>
</organism>
<dbReference type="PROSITE" id="PS00560">
    <property type="entry name" value="CARBOXYPEPT_SER_HIS"/>
    <property type="match status" value="1"/>
</dbReference>
<dbReference type="GO" id="GO:0004185">
    <property type="term" value="F:serine-type carboxypeptidase activity"/>
    <property type="evidence" value="ECO:0007669"/>
    <property type="project" value="InterPro"/>
</dbReference>
<dbReference type="Gene3D" id="3.40.50.1820">
    <property type="entry name" value="alpha/beta hydrolase"/>
    <property type="match status" value="1"/>
</dbReference>
<dbReference type="STRING" id="2025994.A0A2T3ACR2"/>
<dbReference type="AlphaFoldDB" id="A0A2T3ACR2"/>
<keyword evidence="2" id="KW-1185">Reference proteome</keyword>
<dbReference type="Proteomes" id="UP000241462">
    <property type="component" value="Unassembled WGS sequence"/>
</dbReference>
<dbReference type="OrthoDB" id="443318at2759"/>
<dbReference type="InterPro" id="IPR029058">
    <property type="entry name" value="AB_hydrolase_fold"/>
</dbReference>
<reference evidence="1 2" key="1">
    <citation type="journal article" date="2018" name="Mycol. Prog.">
        <title>Coniella lustricola, a new species from submerged detritus.</title>
        <authorList>
            <person name="Raudabaugh D.B."/>
            <person name="Iturriaga T."/>
            <person name="Carver A."/>
            <person name="Mondo S."/>
            <person name="Pangilinan J."/>
            <person name="Lipzen A."/>
            <person name="He G."/>
            <person name="Amirebrahimi M."/>
            <person name="Grigoriev I.V."/>
            <person name="Miller A.N."/>
        </authorList>
    </citation>
    <scope>NUCLEOTIDE SEQUENCE [LARGE SCALE GENOMIC DNA]</scope>
    <source>
        <strain evidence="1 2">B22-T-1</strain>
    </source>
</reference>
<name>A0A2T3ACR2_9PEZI</name>
<protein>
    <submittedName>
        <fullName evidence="1">Uncharacterized protein</fullName>
    </submittedName>
</protein>
<dbReference type="InParanoid" id="A0A2T3ACR2"/>
<dbReference type="EMBL" id="KZ678411">
    <property type="protein sequence ID" value="PSR92046.1"/>
    <property type="molecule type" value="Genomic_DNA"/>
</dbReference>
<accession>A0A2T3ACR2</accession>
<sequence length="152" mass="16612">MLEVLPKVVEATQNVILASASLDFLIMMNVSLLSIQNMTWNGAQGFSSSPFSDKFFAPYNPTIVMSIDEDLFDDYVPAINVGLPAGGGYYGTTHTQRCLTYVVIDLASHEIPGYAPGSAFWVLELLLGRINNLTQMGDFTTQSGNYTGNISW</sequence>
<proteinExistence type="predicted"/>
<dbReference type="InterPro" id="IPR033124">
    <property type="entry name" value="Ser_caboxypep_his_AS"/>
</dbReference>